<feature type="domain" description="PD-(D/E)XK endonuclease-like" evidence="1">
    <location>
        <begin position="628"/>
        <end position="878"/>
    </location>
</feature>
<evidence type="ECO:0000313" key="2">
    <source>
        <dbReference type="EMBL" id="MBF6058401.1"/>
    </source>
</evidence>
<reference evidence="2 3" key="2">
    <citation type="submission" date="2020-11" db="EMBL/GenBank/DDBJ databases">
        <title>Sulfur oxidizing isolate from Hospital Hole Sinkhole.</title>
        <authorList>
            <person name="Scott K.M."/>
        </authorList>
    </citation>
    <scope>NUCLEOTIDE SEQUENCE [LARGE SCALE GENOMIC DNA]</scope>
    <source>
        <strain evidence="2 3">HH1</strain>
    </source>
</reference>
<dbReference type="InterPro" id="IPR027417">
    <property type="entry name" value="P-loop_NTPase"/>
</dbReference>
<gene>
    <name evidence="2" type="ORF">H8792_008615</name>
</gene>
<evidence type="ECO:0000313" key="3">
    <source>
        <dbReference type="Proteomes" id="UP001193680"/>
    </source>
</evidence>
<dbReference type="Proteomes" id="UP001193680">
    <property type="component" value="Unassembled WGS sequence"/>
</dbReference>
<keyword evidence="3" id="KW-1185">Reference proteome</keyword>
<dbReference type="Gene3D" id="3.90.320.10">
    <property type="match status" value="1"/>
</dbReference>
<accession>A0ABS0BZY9</accession>
<dbReference type="EMBL" id="JACBGI020000017">
    <property type="protein sequence ID" value="MBF6058401.1"/>
    <property type="molecule type" value="Genomic_DNA"/>
</dbReference>
<sequence length="918" mass="104362">MSKTLYITANSRLSMSLKQQMFLSTAQTAVAETPAVMTLSQWWEQWYETALLNADLVLDDLPEKVLGAFEAQMLLEQCLQDALQTEDDELQEGSALLNWNATLKQLYQARQLEAEWLQESWRQEVFLSQESRLFIRVVDAYKAMLAERGWMDESMLQERRLIWLEQGVGSVPKVVHLRGFDEIVPFMQRWIGALRQRGVEVVAETVSESLAVDRSYFPAQHSREESARAVNWALQTWRDLQQYKPSAQIKIALVAPDLNDYKALLQQQLDEQLYVATDSLLASQNPDAVKPYNISLGEALFDIPLVQQAWLSLQLFLQPHKPVSFQDWSHWLTSPYNSATLESRHQADLEIRRLQWSQFHWPHLLDVLQKGASEEEGRFNPLPKSLVKSLTVLADRPKSESLSLDGFIAAVRFCLDTLQWPGSRTLSSREFQQKSAFENALQMFASLHLTGQYPLSRWMGILGRYLREQIHQPQTVGHAPIQIMGMLEAGGQAFDALWILGLHHEAWPRAANPNPFLPMRLQHEFKLPRCDAQRELNYAQTLSMRLLGSCREVVFSYPQWQGDAQLLPSPLLKNWQPFESLPGLDSSSLGILNRRHRLGSVEWVEDNRGCQLAEGALAPGGSGILQAQSQCPLMAYIDYRLGAKYGLLDVEENLGQTNQGILLHRVMELFWQETGDLHGLLSLSEEALQQRLQELIAEVFAEFQDTQSAVLLELEQARILQLCQAWLEIEKTRNAFKVVQTEARHELELGGLKFKVVVDRVDESEGRAIIIDYKTGRASIKGLLQDEIQAPQLAVYLFAVPDDLPVAAIGYALLHSDDGVKLSALTEDDSVLPTSRSITLFSRLAEKEDGEFFDVRWEDFLQSLRNQVEDLAVGIRQGDARLRFRKLSDMDYAAGRLALRLPEALAQLEAYENGEDEA</sequence>
<name>A0ABS0BZY9_9GAMM</name>
<comment type="caution">
    <text evidence="2">The sequence shown here is derived from an EMBL/GenBank/DDBJ whole genome shotgun (WGS) entry which is preliminary data.</text>
</comment>
<organism evidence="2 3">
    <name type="scientific">Thiomicrorhabdus heinhorstiae</name>
    <dbReference type="NCBI Taxonomy" id="2748010"/>
    <lineage>
        <taxon>Bacteria</taxon>
        <taxon>Pseudomonadati</taxon>
        <taxon>Pseudomonadota</taxon>
        <taxon>Gammaproteobacteria</taxon>
        <taxon>Thiotrichales</taxon>
        <taxon>Piscirickettsiaceae</taxon>
        <taxon>Thiomicrorhabdus</taxon>
    </lineage>
</organism>
<dbReference type="SUPFAM" id="SSF52540">
    <property type="entry name" value="P-loop containing nucleoside triphosphate hydrolases"/>
    <property type="match status" value="1"/>
</dbReference>
<dbReference type="InterPro" id="IPR011604">
    <property type="entry name" value="PDDEXK-like_dom_sf"/>
</dbReference>
<dbReference type="RefSeq" id="WP_185978545.1">
    <property type="nucleotide sequence ID" value="NZ_JACBGI020000017.1"/>
</dbReference>
<dbReference type="Gene3D" id="3.40.50.300">
    <property type="entry name" value="P-loop containing nucleotide triphosphate hydrolases"/>
    <property type="match status" value="1"/>
</dbReference>
<dbReference type="Pfam" id="PF12705">
    <property type="entry name" value="PDDEXK_1"/>
    <property type="match status" value="1"/>
</dbReference>
<protein>
    <submittedName>
        <fullName evidence="2">PD-(D/E)XK nuclease family protein</fullName>
    </submittedName>
</protein>
<evidence type="ECO:0000259" key="1">
    <source>
        <dbReference type="Pfam" id="PF12705"/>
    </source>
</evidence>
<dbReference type="InterPro" id="IPR019925">
    <property type="entry name" value="DNA_repair_protein_predicted"/>
</dbReference>
<dbReference type="InterPro" id="IPR011335">
    <property type="entry name" value="Restrct_endonuc-II-like"/>
</dbReference>
<reference evidence="2 3" key="1">
    <citation type="submission" date="2020-06" db="EMBL/GenBank/DDBJ databases">
        <authorList>
            <person name="Scott K."/>
        </authorList>
    </citation>
    <scope>NUCLEOTIDE SEQUENCE [LARGE SCALE GENOMIC DNA]</scope>
    <source>
        <strain evidence="2 3">HH1</strain>
    </source>
</reference>
<dbReference type="SUPFAM" id="SSF52980">
    <property type="entry name" value="Restriction endonuclease-like"/>
    <property type="match status" value="1"/>
</dbReference>
<proteinExistence type="predicted"/>
<dbReference type="NCBIfam" id="TIGR03623">
    <property type="entry name" value="probable DNA repair protein"/>
    <property type="match status" value="1"/>
</dbReference>
<dbReference type="InterPro" id="IPR038726">
    <property type="entry name" value="PDDEXK_AddAB-type"/>
</dbReference>